<dbReference type="Pfam" id="PF00583">
    <property type="entry name" value="Acetyltransf_1"/>
    <property type="match status" value="1"/>
</dbReference>
<name>A0ABS6TAL7_9ENTE</name>
<evidence type="ECO:0000256" key="1">
    <source>
        <dbReference type="ARBA" id="ARBA00005395"/>
    </source>
</evidence>
<dbReference type="InterPro" id="IPR000182">
    <property type="entry name" value="GNAT_dom"/>
</dbReference>
<keyword evidence="6" id="KW-0687">Ribonucleoprotein</keyword>
<dbReference type="CDD" id="cd04301">
    <property type="entry name" value="NAT_SF"/>
    <property type="match status" value="1"/>
</dbReference>
<keyword evidence="4" id="KW-0012">Acyltransferase</keyword>
<reference evidence="6 7" key="1">
    <citation type="submission" date="2021-06" db="EMBL/GenBank/DDBJ databases">
        <title>Enterococcus alishanensis sp. nov., a novel lactic acid bacterium isolated from fresh coffee beans.</title>
        <authorList>
            <person name="Chen Y.-S."/>
        </authorList>
    </citation>
    <scope>NUCLEOTIDE SEQUENCE [LARGE SCALE GENOMIC DNA]</scope>
    <source>
        <strain evidence="6 7">ALS3</strain>
    </source>
</reference>
<gene>
    <name evidence="6" type="primary">rimI</name>
    <name evidence="6" type="ORF">KUA55_04590</name>
</gene>
<proteinExistence type="inferred from homology"/>
<accession>A0ABS6TAL7</accession>
<protein>
    <submittedName>
        <fullName evidence="6">Ribosomal protein S18-alanine N-acetyltransferase</fullName>
    </submittedName>
</protein>
<evidence type="ECO:0000256" key="3">
    <source>
        <dbReference type="ARBA" id="ARBA00022679"/>
    </source>
</evidence>
<sequence length="180" mass="20764">MLKKFSGFLRSLIYGQQPNFTPKEVIINNETFFVRTMKNSDVSMVIELEKDVYAGFAPWSKSAFISEIYSPMIHLYLCVFKESELVAFIGSRVMSGDNHITNVAVKPSYQNKKIGGYLLAETEKFARSYHCQTMSLEVRASNHAAQRLYRRFGFDLAQVHVNYYTEDQEDALEMVKKIDD</sequence>
<dbReference type="GO" id="GO:0005840">
    <property type="term" value="C:ribosome"/>
    <property type="evidence" value="ECO:0007669"/>
    <property type="project" value="UniProtKB-KW"/>
</dbReference>
<dbReference type="RefSeq" id="WP_218325004.1">
    <property type="nucleotide sequence ID" value="NZ_JAHUZB010000002.1"/>
</dbReference>
<dbReference type="PANTHER" id="PTHR43420:SF44">
    <property type="entry name" value="ACETYLTRANSFERASE YPEA"/>
    <property type="match status" value="1"/>
</dbReference>
<dbReference type="EMBL" id="JAHUZB010000002">
    <property type="protein sequence ID" value="MBV7389947.1"/>
    <property type="molecule type" value="Genomic_DNA"/>
</dbReference>
<dbReference type="NCBIfam" id="TIGR01575">
    <property type="entry name" value="rimI"/>
    <property type="match status" value="1"/>
</dbReference>
<feature type="domain" description="N-acetyltransferase" evidence="5">
    <location>
        <begin position="32"/>
        <end position="179"/>
    </location>
</feature>
<keyword evidence="2" id="KW-0963">Cytoplasm</keyword>
<dbReference type="InterPro" id="IPR006464">
    <property type="entry name" value="AcTrfase_RimI/Ard1"/>
</dbReference>
<dbReference type="PANTHER" id="PTHR43420">
    <property type="entry name" value="ACETYLTRANSFERASE"/>
    <property type="match status" value="1"/>
</dbReference>
<evidence type="ECO:0000313" key="7">
    <source>
        <dbReference type="Proteomes" id="UP000774130"/>
    </source>
</evidence>
<comment type="similarity">
    <text evidence="1">Belongs to the acetyltransferase family. RimI subfamily.</text>
</comment>
<dbReference type="PROSITE" id="PS51186">
    <property type="entry name" value="GNAT"/>
    <property type="match status" value="1"/>
</dbReference>
<evidence type="ECO:0000256" key="2">
    <source>
        <dbReference type="ARBA" id="ARBA00022490"/>
    </source>
</evidence>
<evidence type="ECO:0000313" key="6">
    <source>
        <dbReference type="EMBL" id="MBV7389947.1"/>
    </source>
</evidence>
<keyword evidence="6" id="KW-0689">Ribosomal protein</keyword>
<dbReference type="InterPro" id="IPR050680">
    <property type="entry name" value="YpeA/RimI_acetyltransf"/>
</dbReference>
<evidence type="ECO:0000256" key="4">
    <source>
        <dbReference type="ARBA" id="ARBA00023315"/>
    </source>
</evidence>
<keyword evidence="3" id="KW-0808">Transferase</keyword>
<evidence type="ECO:0000259" key="5">
    <source>
        <dbReference type="PROSITE" id="PS51186"/>
    </source>
</evidence>
<keyword evidence="7" id="KW-1185">Reference proteome</keyword>
<organism evidence="6 7">
    <name type="scientific">Enterococcus alishanensis</name>
    <dbReference type="NCBI Taxonomy" id="1303817"/>
    <lineage>
        <taxon>Bacteria</taxon>
        <taxon>Bacillati</taxon>
        <taxon>Bacillota</taxon>
        <taxon>Bacilli</taxon>
        <taxon>Lactobacillales</taxon>
        <taxon>Enterococcaceae</taxon>
        <taxon>Enterococcus</taxon>
    </lineage>
</organism>
<dbReference type="Proteomes" id="UP000774130">
    <property type="component" value="Unassembled WGS sequence"/>
</dbReference>
<comment type="caution">
    <text evidence="6">The sequence shown here is derived from an EMBL/GenBank/DDBJ whole genome shotgun (WGS) entry which is preliminary data.</text>
</comment>